<dbReference type="PANTHER" id="PTHR21700:SF24">
    <property type="entry name" value="TRANSTHYRETIN-LIKE FAMILY PROTEIN"/>
    <property type="match status" value="1"/>
</dbReference>
<evidence type="ECO:0000313" key="7">
    <source>
        <dbReference type="WBParaSite" id="PTRK_0000951700.1"/>
    </source>
</evidence>
<keyword evidence="3" id="KW-0964">Secreted</keyword>
<protein>
    <submittedName>
        <fullName evidence="7">Transthyretin-like family protein</fullName>
    </submittedName>
</protein>
<dbReference type="AlphaFoldDB" id="A0A0N4ZLX8"/>
<name>A0A0N4ZLX8_PARTI</name>
<evidence type="ECO:0000256" key="5">
    <source>
        <dbReference type="SAM" id="SignalP"/>
    </source>
</evidence>
<evidence type="ECO:0000256" key="3">
    <source>
        <dbReference type="ARBA" id="ARBA00022525"/>
    </source>
</evidence>
<feature type="signal peptide" evidence="5">
    <location>
        <begin position="1"/>
        <end position="23"/>
    </location>
</feature>
<comment type="subcellular location">
    <subcellularLocation>
        <location evidence="1">Secreted</location>
    </subcellularLocation>
</comment>
<dbReference type="Pfam" id="PF01060">
    <property type="entry name" value="TTR-52"/>
    <property type="match status" value="1"/>
</dbReference>
<sequence>MKKGVHLYLSMILPIVIFLPVNGKLFGSDQATGAMGRLICNGKPAAKVLVKLYDENISFFPDNLLATTYTDSDGYLKVEGYAYGFSWIDPKVVIYHDCNVISTGSKRCFQRITFYIPKNYINYGRRTKRYYNIKDVELGIKYDGQDWQC</sequence>
<keyword evidence="6" id="KW-1185">Reference proteome</keyword>
<dbReference type="WBParaSite" id="PTRK_0000951700.1">
    <property type="protein sequence ID" value="PTRK_0000951700.1"/>
    <property type="gene ID" value="PTRK_0000951700"/>
</dbReference>
<evidence type="ECO:0000256" key="2">
    <source>
        <dbReference type="ARBA" id="ARBA00010112"/>
    </source>
</evidence>
<organism evidence="6 7">
    <name type="scientific">Parastrongyloides trichosuri</name>
    <name type="common">Possum-specific nematode worm</name>
    <dbReference type="NCBI Taxonomy" id="131310"/>
    <lineage>
        <taxon>Eukaryota</taxon>
        <taxon>Metazoa</taxon>
        <taxon>Ecdysozoa</taxon>
        <taxon>Nematoda</taxon>
        <taxon>Chromadorea</taxon>
        <taxon>Rhabditida</taxon>
        <taxon>Tylenchina</taxon>
        <taxon>Panagrolaimomorpha</taxon>
        <taxon>Strongyloidoidea</taxon>
        <taxon>Strongyloididae</taxon>
        <taxon>Parastrongyloides</taxon>
    </lineage>
</organism>
<evidence type="ECO:0000256" key="1">
    <source>
        <dbReference type="ARBA" id="ARBA00004613"/>
    </source>
</evidence>
<comment type="similarity">
    <text evidence="2">Belongs to the nematode transthyretin-like family.</text>
</comment>
<dbReference type="PANTHER" id="PTHR21700">
    <property type="entry name" value="TRANSTHYRETIN-LIKE FAMILY PROTEIN-RELATED"/>
    <property type="match status" value="1"/>
</dbReference>
<accession>A0A0N4ZLX8</accession>
<dbReference type="Proteomes" id="UP000038045">
    <property type="component" value="Unplaced"/>
</dbReference>
<evidence type="ECO:0000313" key="6">
    <source>
        <dbReference type="Proteomes" id="UP000038045"/>
    </source>
</evidence>
<dbReference type="GO" id="GO:0005576">
    <property type="term" value="C:extracellular region"/>
    <property type="evidence" value="ECO:0007669"/>
    <property type="project" value="UniProtKB-SubCell"/>
</dbReference>
<keyword evidence="4 5" id="KW-0732">Signal</keyword>
<reference evidence="7" key="1">
    <citation type="submission" date="2017-02" db="UniProtKB">
        <authorList>
            <consortium name="WormBaseParasite"/>
        </authorList>
    </citation>
    <scope>IDENTIFICATION</scope>
</reference>
<dbReference type="InterPro" id="IPR001534">
    <property type="entry name" value="Transthyretin-like"/>
</dbReference>
<dbReference type="Gene3D" id="2.60.40.3330">
    <property type="match status" value="1"/>
</dbReference>
<proteinExistence type="inferred from homology"/>
<dbReference type="InterPro" id="IPR038479">
    <property type="entry name" value="Transthyretin-like_sf"/>
</dbReference>
<evidence type="ECO:0000256" key="4">
    <source>
        <dbReference type="ARBA" id="ARBA00022729"/>
    </source>
</evidence>
<feature type="chain" id="PRO_5005892044" evidence="5">
    <location>
        <begin position="24"/>
        <end position="149"/>
    </location>
</feature>
<dbReference type="GO" id="GO:0009986">
    <property type="term" value="C:cell surface"/>
    <property type="evidence" value="ECO:0007669"/>
    <property type="project" value="InterPro"/>
</dbReference>